<dbReference type="EMBL" id="JASBWT010000015">
    <property type="protein sequence ID" value="KAJ9098231.1"/>
    <property type="molecule type" value="Genomic_DNA"/>
</dbReference>
<organism evidence="1 2">
    <name type="scientific">Naganishia friedmannii</name>
    <dbReference type="NCBI Taxonomy" id="89922"/>
    <lineage>
        <taxon>Eukaryota</taxon>
        <taxon>Fungi</taxon>
        <taxon>Dikarya</taxon>
        <taxon>Basidiomycota</taxon>
        <taxon>Agaricomycotina</taxon>
        <taxon>Tremellomycetes</taxon>
        <taxon>Filobasidiales</taxon>
        <taxon>Filobasidiaceae</taxon>
        <taxon>Naganishia</taxon>
    </lineage>
</organism>
<proteinExistence type="predicted"/>
<evidence type="ECO:0000313" key="2">
    <source>
        <dbReference type="Proteomes" id="UP001227268"/>
    </source>
</evidence>
<reference evidence="1" key="1">
    <citation type="submission" date="2023-04" db="EMBL/GenBank/DDBJ databases">
        <title>Draft Genome sequencing of Naganishia species isolated from polar environments using Oxford Nanopore Technology.</title>
        <authorList>
            <person name="Leo P."/>
            <person name="Venkateswaran K."/>
        </authorList>
    </citation>
    <scope>NUCLEOTIDE SEQUENCE</scope>
    <source>
        <strain evidence="1">MNA-CCFEE 5423</strain>
    </source>
</reference>
<comment type="caution">
    <text evidence="1">The sequence shown here is derived from an EMBL/GenBank/DDBJ whole genome shotgun (WGS) entry which is preliminary data.</text>
</comment>
<keyword evidence="2" id="KW-1185">Reference proteome</keyword>
<name>A0ACC2VHZ4_9TREE</name>
<protein>
    <submittedName>
        <fullName evidence="1">Uncharacterized protein</fullName>
    </submittedName>
</protein>
<evidence type="ECO:0000313" key="1">
    <source>
        <dbReference type="EMBL" id="KAJ9098231.1"/>
    </source>
</evidence>
<accession>A0ACC2VHZ4</accession>
<sequence>MSLVERKKGIQVHRGIVYGSHARLLTAAEKALAPDGHTHRWTVFLASAATPPPSNKVPPGKGQARYKQEGIIQEDADFITGGADDLSWLIKRVTFKLHETYPQPNRAIDRPPFAVTETGWGEFPLNLRVQFAPETGEKSVNFVHQLRLHHWGPVVHLPAHPPTATLEGTPSVMDEGSVAQTSNATPQPREAVSTLAGGTESQRMDGKDNDVTMTFANREHDAEGGVPSSNNRVKQEDESMTQDSVPMEGIFSNANAMENPTTQLQSNPLSVNAWQYDELVFSDPTATFYDLLINHPETPLPEKSLRQPSDAEWGMDKGSFGVPLEFTQEMAKAEGDKLERARQLIIDEMDQWRLKLIELEKEQQRLRDEIAG</sequence>
<dbReference type="Proteomes" id="UP001227268">
    <property type="component" value="Unassembled WGS sequence"/>
</dbReference>
<gene>
    <name evidence="1" type="ORF">QFC21_004560</name>
</gene>